<feature type="compositionally biased region" description="Low complexity" evidence="1">
    <location>
        <begin position="319"/>
        <end position="350"/>
    </location>
</feature>
<keyword evidence="3" id="KW-1185">Reference proteome</keyword>
<dbReference type="EMBL" id="JAPNKE010000002">
    <property type="protein sequence ID" value="MCY1009541.1"/>
    <property type="molecule type" value="Genomic_DNA"/>
</dbReference>
<proteinExistence type="predicted"/>
<dbReference type="Proteomes" id="UP001150924">
    <property type="component" value="Unassembled WGS sequence"/>
</dbReference>
<comment type="caution">
    <text evidence="2">The sequence shown here is derived from an EMBL/GenBank/DDBJ whole genome shotgun (WGS) entry which is preliminary data.</text>
</comment>
<protein>
    <submittedName>
        <fullName evidence="2">Uncharacterized protein</fullName>
    </submittedName>
</protein>
<feature type="region of interest" description="Disordered" evidence="1">
    <location>
        <begin position="318"/>
        <end position="350"/>
    </location>
</feature>
<evidence type="ECO:0000313" key="2">
    <source>
        <dbReference type="EMBL" id="MCY1009541.1"/>
    </source>
</evidence>
<dbReference type="RefSeq" id="WP_267772206.1">
    <property type="nucleotide sequence ID" value="NZ_JAPNKE010000002.1"/>
</dbReference>
<organism evidence="2 3">
    <name type="scientific">Nannocystis pusilla</name>
    <dbReference type="NCBI Taxonomy" id="889268"/>
    <lineage>
        <taxon>Bacteria</taxon>
        <taxon>Pseudomonadati</taxon>
        <taxon>Myxococcota</taxon>
        <taxon>Polyangia</taxon>
        <taxon>Nannocystales</taxon>
        <taxon>Nannocystaceae</taxon>
        <taxon>Nannocystis</taxon>
    </lineage>
</organism>
<gene>
    <name evidence="2" type="ORF">OV079_29050</name>
</gene>
<reference evidence="2" key="1">
    <citation type="submission" date="2022-11" db="EMBL/GenBank/DDBJ databases">
        <title>Minimal conservation of predation-associated metabolite biosynthetic gene clusters underscores biosynthetic potential of Myxococcota including descriptions for ten novel species: Archangium lansinium sp. nov., Myxococcus landrumus sp. nov., Nannocystis bai.</title>
        <authorList>
            <person name="Ahearne A."/>
            <person name="Stevens C."/>
            <person name="Phillips K."/>
        </authorList>
    </citation>
    <scope>NUCLEOTIDE SEQUENCE</scope>
    <source>
        <strain evidence="2">Na p29</strain>
    </source>
</reference>
<dbReference type="AlphaFoldDB" id="A0A9X3ET86"/>
<accession>A0A9X3ET86</accession>
<evidence type="ECO:0000313" key="3">
    <source>
        <dbReference type="Proteomes" id="UP001150924"/>
    </source>
</evidence>
<sequence length="350" mass="37473">MPPPGCTTNSPFVGDYPFSNIRTKQISPASTPVDGVLASASWGAGNFQRADNTWMTFDFLVPTEEGRLYAYNSATNTREFIDQGQQAFFAVTITDSSVNPTTTKTYQMWIKDVTTAYPTPSFTAWKYTIGTKAAPPAVDFPSLGSPSSTPPLTPWGGTYYSICPVSDEESGEALILQSAKLVFDGDAAWLENGYGWGPENAEVSSHAVIACQGHAFSKPQELLGVAPNLYDSTAHYAARRYGLANYNALANAYRAFYAGEPRTELGTPVFFKDFAHSTPWFDQTTSAYLPSLPPAVGSWRFVLESVYKDVDSVGNPLGASAITPTSTPRAAPTASTTRPPATSTSPAGAA</sequence>
<name>A0A9X3ET86_9BACT</name>
<evidence type="ECO:0000256" key="1">
    <source>
        <dbReference type="SAM" id="MobiDB-lite"/>
    </source>
</evidence>